<dbReference type="Proteomes" id="UP000032564">
    <property type="component" value="Unassembled WGS sequence"/>
</dbReference>
<proteinExistence type="predicted"/>
<dbReference type="EMBL" id="JWIT01000020">
    <property type="protein sequence ID" value="KJF71154.1"/>
    <property type="molecule type" value="Genomic_DNA"/>
</dbReference>
<evidence type="ECO:0000313" key="2">
    <source>
        <dbReference type="Proteomes" id="UP000032564"/>
    </source>
</evidence>
<organism evidence="1 2">
    <name type="scientific">Agrobacterium arsenijevicii</name>
    <dbReference type="NCBI Taxonomy" id="1585697"/>
    <lineage>
        <taxon>Bacteria</taxon>
        <taxon>Pseudomonadati</taxon>
        <taxon>Pseudomonadota</taxon>
        <taxon>Alphaproteobacteria</taxon>
        <taxon>Hyphomicrobiales</taxon>
        <taxon>Rhizobiaceae</taxon>
        <taxon>Rhizobium/Agrobacterium group</taxon>
        <taxon>Agrobacterium</taxon>
    </lineage>
</organism>
<evidence type="ECO:0008006" key="3">
    <source>
        <dbReference type="Google" id="ProtNLM"/>
    </source>
</evidence>
<reference evidence="1 2" key="1">
    <citation type="submission" date="2014-12" db="EMBL/GenBank/DDBJ databases">
        <authorList>
            <person name="Kuzmanovic N."/>
            <person name="Pulawska J."/>
            <person name="Obradovic A."/>
        </authorList>
    </citation>
    <scope>NUCLEOTIDE SEQUENCE [LARGE SCALE GENOMIC DNA]</scope>
    <source>
        <strain evidence="1 2">KFB 330</strain>
    </source>
</reference>
<protein>
    <recommendedName>
        <fullName evidence="3">HEXXH motif domain-containing protein</fullName>
    </recommendedName>
</protein>
<keyword evidence="2" id="KW-1185">Reference proteome</keyword>
<gene>
    <name evidence="1" type="ORF">RP75_22150</name>
</gene>
<name>A0ABR5D2E7_9HYPH</name>
<sequence>MNADPAVSAEVIAHLTTRNAHLRGALVHGFDTLTQGAIEVFGNEANWRALFGIQTPQISDTFRNRIGEIFSKHPAVQMSGIPLDLLERFSFAALREGLSPFFEQQLPFLQQVIQNLSVEAPANVRDIHNKVLEGAPAPIARINALSTLVWLTHETAFNVILPDCVAISRDRDGQYHPLMMAAFDDIQDVYLPLTSRKILVGSHKKDSRDIDLSMFNAAAAECSHTYFISGFNLPEIASLSASIGMRSVRVVDAAISEALSSYSHENVSQSPTPPFINERVTKNSLSIPVNFNGAFEQRDVDCISEVLTEILASAAWTIPLERLDGVTFADDYAAALHTLDRGMSDAPAICTKDDESGLGVAQAPMVIRDGVVKCHIVLRGLIGRMLISSDDAEQNHAQYVLVHELAHAGFTQVIDDALPGILLTPIQNAMDGDLHRIIYAAWNGYFAARATANFAKGRLEDMQSLLLASLKEAFTDIPEARLAYRDHGDLNILMAVASSKVAFVLEWAGNLLGHAAGAECHAVEGNHGLEEELSRRELRAWLEDFGRDLEYLWERRGRWESYDEFLAINRHAERILWCFGIVPWTTPDGVYLIEVPLSTDAEALMMRESEADS</sequence>
<evidence type="ECO:0000313" key="1">
    <source>
        <dbReference type="EMBL" id="KJF71154.1"/>
    </source>
</evidence>
<accession>A0ABR5D2E7</accession>
<comment type="caution">
    <text evidence="1">The sequence shown here is derived from an EMBL/GenBank/DDBJ whole genome shotgun (WGS) entry which is preliminary data.</text>
</comment>